<organism evidence="2 3">
    <name type="scientific">Aldrovandia affinis</name>
    <dbReference type="NCBI Taxonomy" id="143900"/>
    <lineage>
        <taxon>Eukaryota</taxon>
        <taxon>Metazoa</taxon>
        <taxon>Chordata</taxon>
        <taxon>Craniata</taxon>
        <taxon>Vertebrata</taxon>
        <taxon>Euteleostomi</taxon>
        <taxon>Actinopterygii</taxon>
        <taxon>Neopterygii</taxon>
        <taxon>Teleostei</taxon>
        <taxon>Notacanthiformes</taxon>
        <taxon>Halosauridae</taxon>
        <taxon>Aldrovandia</taxon>
    </lineage>
</organism>
<protein>
    <submittedName>
        <fullName evidence="2">Uncharacterized protein</fullName>
    </submittedName>
</protein>
<sequence length="502" mass="56895">MAVYRGGVAFWVRCGRSRCCRHPIRQQCWSLTQTLDLRSSGPSRPISCFSRAASAPPSHLRYQTVGQSASELSLSHTTRHTGHRVRTVGLTEDDWEENVSLCVLSGPGESEGQRTLVEVRLLGHARLGELLASGASRPGEFLFPLTTVDGRREDDISFHCFQCPAKELSPGCGAQSSLRTGLDAQAPTLSVWPPVSYCSRAETQGGEGRERERERENEEKLALMYERLRIELPSFFVKNHDYTMYSNDIEFINGLLNTQTRGRLLYQLTLSLWKLLCAFYFADVRLEVLKLTKHSEDGTVRARWRLRGLPFPLLLLRFYRKNKTHLYRTYDAMSTFHLGPNGLIHRHRVEKVMQATPPVLPRVTSLLAGALVAMGIQDHRPALNLLPFLLSSFRHLHFHTEPRTLEAAGKRCPRRRWKTDIESQPIRRSGYQKEANHNKADGLRSQRESNGVLEGPPSSRFTVYLVSGDTHRSGQLANQSKREKERGRSYFSGTMTHASVCL</sequence>
<keyword evidence="3" id="KW-1185">Reference proteome</keyword>
<dbReference type="PANTHER" id="PTHR31094:SF2">
    <property type="entry name" value="RIKEN CDNA 2310061I04 GENE"/>
    <property type="match status" value="1"/>
</dbReference>
<evidence type="ECO:0000313" key="2">
    <source>
        <dbReference type="EMBL" id="KAJ8367671.1"/>
    </source>
</evidence>
<proteinExistence type="predicted"/>
<dbReference type="Proteomes" id="UP001221898">
    <property type="component" value="Unassembled WGS sequence"/>
</dbReference>
<accession>A0AAD7W0H2</accession>
<evidence type="ECO:0000313" key="3">
    <source>
        <dbReference type="Proteomes" id="UP001221898"/>
    </source>
</evidence>
<dbReference type="PANTHER" id="PTHR31094">
    <property type="entry name" value="RIKEN CDNA 2310061I04 GENE"/>
    <property type="match status" value="1"/>
</dbReference>
<dbReference type="InterPro" id="IPR018790">
    <property type="entry name" value="DUF2358"/>
</dbReference>
<gene>
    <name evidence="2" type="ORF">AAFF_G00313710</name>
</gene>
<dbReference type="AlphaFoldDB" id="A0AAD7W0H2"/>
<comment type="caution">
    <text evidence="2">The sequence shown here is derived from an EMBL/GenBank/DDBJ whole genome shotgun (WGS) entry which is preliminary data.</text>
</comment>
<reference evidence="2" key="1">
    <citation type="journal article" date="2023" name="Science">
        <title>Genome structures resolve the early diversification of teleost fishes.</title>
        <authorList>
            <person name="Parey E."/>
            <person name="Louis A."/>
            <person name="Montfort J."/>
            <person name="Bouchez O."/>
            <person name="Roques C."/>
            <person name="Iampietro C."/>
            <person name="Lluch J."/>
            <person name="Castinel A."/>
            <person name="Donnadieu C."/>
            <person name="Desvignes T."/>
            <person name="Floi Bucao C."/>
            <person name="Jouanno E."/>
            <person name="Wen M."/>
            <person name="Mejri S."/>
            <person name="Dirks R."/>
            <person name="Jansen H."/>
            <person name="Henkel C."/>
            <person name="Chen W.J."/>
            <person name="Zahm M."/>
            <person name="Cabau C."/>
            <person name="Klopp C."/>
            <person name="Thompson A.W."/>
            <person name="Robinson-Rechavi M."/>
            <person name="Braasch I."/>
            <person name="Lecointre G."/>
            <person name="Bobe J."/>
            <person name="Postlethwait J.H."/>
            <person name="Berthelot C."/>
            <person name="Roest Crollius H."/>
            <person name="Guiguen Y."/>
        </authorList>
    </citation>
    <scope>NUCLEOTIDE SEQUENCE</scope>
    <source>
        <strain evidence="2">NC1722</strain>
    </source>
</reference>
<evidence type="ECO:0000256" key="1">
    <source>
        <dbReference type="SAM" id="MobiDB-lite"/>
    </source>
</evidence>
<dbReference type="EMBL" id="JAINUG010000460">
    <property type="protein sequence ID" value="KAJ8367671.1"/>
    <property type="molecule type" value="Genomic_DNA"/>
</dbReference>
<name>A0AAD7W0H2_9TELE</name>
<feature type="compositionally biased region" description="Basic and acidic residues" evidence="1">
    <location>
        <begin position="434"/>
        <end position="447"/>
    </location>
</feature>
<dbReference type="Pfam" id="PF10184">
    <property type="entry name" value="DUF2358"/>
    <property type="match status" value="1"/>
</dbReference>
<feature type="region of interest" description="Disordered" evidence="1">
    <location>
        <begin position="421"/>
        <end position="458"/>
    </location>
</feature>